<protein>
    <submittedName>
        <fullName evidence="1">Uncharacterized protein</fullName>
    </submittedName>
</protein>
<proteinExistence type="predicted"/>
<dbReference type="Proteomes" id="UP000784294">
    <property type="component" value="Unassembled WGS sequence"/>
</dbReference>
<reference evidence="1" key="1">
    <citation type="submission" date="2018-11" db="EMBL/GenBank/DDBJ databases">
        <authorList>
            <consortium name="Pathogen Informatics"/>
        </authorList>
    </citation>
    <scope>NUCLEOTIDE SEQUENCE</scope>
</reference>
<dbReference type="EMBL" id="CAAALY010113795">
    <property type="protein sequence ID" value="VEL30618.1"/>
    <property type="molecule type" value="Genomic_DNA"/>
</dbReference>
<dbReference type="InterPro" id="IPR017938">
    <property type="entry name" value="Riboflavin_synthase-like_b-brl"/>
</dbReference>
<sequence length="150" mass="17059">MTGPSWRTLTVSLSWLANHFLDLNSIPSSSFFSSLASLHHISHIQQEDDSVDSGSNELRARLPLEYDRLVELSKAILDLNDAEDLFDYVYRPRRKVIEVLADFPATARFLLKPTAWLQVLPGPILSRPYSIASPPPWHLDSEENFASRRV</sequence>
<keyword evidence="2" id="KW-1185">Reference proteome</keyword>
<dbReference type="OrthoDB" id="1856718at2759"/>
<dbReference type="Gene3D" id="1.20.990.10">
    <property type="entry name" value="NADPH-cytochrome p450 Reductase, Chain A, domain 3"/>
    <property type="match status" value="1"/>
</dbReference>
<dbReference type="GO" id="GO:0016491">
    <property type="term" value="F:oxidoreductase activity"/>
    <property type="evidence" value="ECO:0007669"/>
    <property type="project" value="InterPro"/>
</dbReference>
<feature type="non-terminal residue" evidence="1">
    <location>
        <position position="150"/>
    </location>
</feature>
<dbReference type="AlphaFoldDB" id="A0A3S5FFA9"/>
<evidence type="ECO:0000313" key="1">
    <source>
        <dbReference type="EMBL" id="VEL30618.1"/>
    </source>
</evidence>
<comment type="caution">
    <text evidence="1">The sequence shown here is derived from an EMBL/GenBank/DDBJ whole genome shotgun (WGS) entry which is preliminary data.</text>
</comment>
<accession>A0A3S5FFA9</accession>
<gene>
    <name evidence="1" type="ORF">PXEA_LOCUS24058</name>
</gene>
<organism evidence="1 2">
    <name type="scientific">Protopolystoma xenopodis</name>
    <dbReference type="NCBI Taxonomy" id="117903"/>
    <lineage>
        <taxon>Eukaryota</taxon>
        <taxon>Metazoa</taxon>
        <taxon>Spiralia</taxon>
        <taxon>Lophotrochozoa</taxon>
        <taxon>Platyhelminthes</taxon>
        <taxon>Monogenea</taxon>
        <taxon>Polyopisthocotylea</taxon>
        <taxon>Polystomatidea</taxon>
        <taxon>Polystomatidae</taxon>
        <taxon>Protopolystoma</taxon>
    </lineage>
</organism>
<dbReference type="InterPro" id="IPR023173">
    <property type="entry name" value="NADPH_Cyt_P450_Rdtase_alpha"/>
</dbReference>
<name>A0A3S5FFA9_9PLAT</name>
<evidence type="ECO:0000313" key="2">
    <source>
        <dbReference type="Proteomes" id="UP000784294"/>
    </source>
</evidence>
<dbReference type="SUPFAM" id="SSF63380">
    <property type="entry name" value="Riboflavin synthase domain-like"/>
    <property type="match status" value="1"/>
</dbReference>